<proteinExistence type="predicted"/>
<feature type="domain" description="DUF676" evidence="1">
    <location>
        <begin position="87"/>
        <end position="162"/>
    </location>
</feature>
<dbReference type="Pfam" id="PF05057">
    <property type="entry name" value="DUF676"/>
    <property type="match status" value="1"/>
</dbReference>
<gene>
    <name evidence="2" type="ORF">M23134_06922</name>
</gene>
<protein>
    <recommendedName>
        <fullName evidence="1">DUF676 domain-containing protein</fullName>
    </recommendedName>
</protein>
<dbReference type="InterPro" id="IPR007751">
    <property type="entry name" value="DUF676_lipase-like"/>
</dbReference>
<name>A1ZQB2_MICM2</name>
<dbReference type="PANTHER" id="PTHR37946:SF1">
    <property type="entry name" value="SLL1969 PROTEIN"/>
    <property type="match status" value="1"/>
</dbReference>
<evidence type="ECO:0000313" key="3">
    <source>
        <dbReference type="Proteomes" id="UP000004095"/>
    </source>
</evidence>
<dbReference type="RefSeq" id="WP_002699572.1">
    <property type="nucleotide sequence ID" value="NZ_AAWS01000023.1"/>
</dbReference>
<evidence type="ECO:0000259" key="1">
    <source>
        <dbReference type="Pfam" id="PF05057"/>
    </source>
</evidence>
<evidence type="ECO:0000313" key="2">
    <source>
        <dbReference type="EMBL" id="EAY27521.1"/>
    </source>
</evidence>
<organism evidence="2 3">
    <name type="scientific">Microscilla marina ATCC 23134</name>
    <dbReference type="NCBI Taxonomy" id="313606"/>
    <lineage>
        <taxon>Bacteria</taxon>
        <taxon>Pseudomonadati</taxon>
        <taxon>Bacteroidota</taxon>
        <taxon>Cytophagia</taxon>
        <taxon>Cytophagales</taxon>
        <taxon>Microscillaceae</taxon>
        <taxon>Microscilla</taxon>
    </lineage>
</organism>
<dbReference type="EMBL" id="AAWS01000023">
    <property type="protein sequence ID" value="EAY27521.1"/>
    <property type="molecule type" value="Genomic_DNA"/>
</dbReference>
<dbReference type="InterPro" id="IPR029058">
    <property type="entry name" value="AB_hydrolase_fold"/>
</dbReference>
<dbReference type="eggNOG" id="COG1075">
    <property type="taxonomic scope" value="Bacteria"/>
</dbReference>
<dbReference type="AlphaFoldDB" id="A1ZQB2"/>
<dbReference type="PANTHER" id="PTHR37946">
    <property type="entry name" value="SLL1969 PROTEIN"/>
    <property type="match status" value="1"/>
</dbReference>
<dbReference type="Gene3D" id="3.40.50.1820">
    <property type="entry name" value="alpha/beta hydrolase"/>
    <property type="match status" value="1"/>
</dbReference>
<dbReference type="Proteomes" id="UP000004095">
    <property type="component" value="Unassembled WGS sequence"/>
</dbReference>
<dbReference type="SUPFAM" id="SSF53474">
    <property type="entry name" value="alpha/beta-Hydrolases"/>
    <property type="match status" value="1"/>
</dbReference>
<comment type="caution">
    <text evidence="2">The sequence shown here is derived from an EMBL/GenBank/DDBJ whole genome shotgun (WGS) entry which is preliminary data.</text>
</comment>
<accession>A1ZQB2</accession>
<reference evidence="2 3" key="1">
    <citation type="submission" date="2007-01" db="EMBL/GenBank/DDBJ databases">
        <authorList>
            <person name="Haygood M."/>
            <person name="Podell S."/>
            <person name="Anderson C."/>
            <person name="Hopkinson B."/>
            <person name="Roe K."/>
            <person name="Barbeau K."/>
            <person name="Gaasterland T."/>
            <person name="Ferriera S."/>
            <person name="Johnson J."/>
            <person name="Kravitz S."/>
            <person name="Beeson K."/>
            <person name="Sutton G."/>
            <person name="Rogers Y.-H."/>
            <person name="Friedman R."/>
            <person name="Frazier M."/>
            <person name="Venter J.C."/>
        </authorList>
    </citation>
    <scope>NUCLEOTIDE SEQUENCE [LARGE SCALE GENOMIC DNA]</scope>
    <source>
        <strain evidence="2 3">ATCC 23134</strain>
    </source>
</reference>
<sequence length="267" mass="30440">MSDEEYHIFTGKEEIKRPSKLLLLTELGRASFGLGAYFMSLPWLQFMPKGDEHPVLVLPGFMTTDTTTAPLRFYLKSRNYTPYRWKMGRNLANFHEIEEKIYDRLLELKDIHGRKVSIVGWSLGGVYAREIARRHPDAVRQVITLGSPFGGITGENNIEWIYEMVTGRKVSEVDHIPEEIVQNIPKAPPVPTTAIYSKADGVVAWQHCMEKKEGPITENVQVTGSHIGLGHNPAVLACIAERLNQREGEWIPFKHTTMGKLFYSHYF</sequence>
<keyword evidence="3" id="KW-1185">Reference proteome</keyword>
<dbReference type="OrthoDB" id="7389193at2"/>